<dbReference type="Proteomes" id="UP001430584">
    <property type="component" value="Unassembled WGS sequence"/>
</dbReference>
<gene>
    <name evidence="2" type="ORF">SLS55_003473</name>
</gene>
<organism evidence="2 3">
    <name type="scientific">Diplodia seriata</name>
    <dbReference type="NCBI Taxonomy" id="420778"/>
    <lineage>
        <taxon>Eukaryota</taxon>
        <taxon>Fungi</taxon>
        <taxon>Dikarya</taxon>
        <taxon>Ascomycota</taxon>
        <taxon>Pezizomycotina</taxon>
        <taxon>Dothideomycetes</taxon>
        <taxon>Dothideomycetes incertae sedis</taxon>
        <taxon>Botryosphaeriales</taxon>
        <taxon>Botryosphaeriaceae</taxon>
        <taxon>Diplodia</taxon>
    </lineage>
</organism>
<comment type="caution">
    <text evidence="2">The sequence shown here is derived from an EMBL/GenBank/DDBJ whole genome shotgun (WGS) entry which is preliminary data.</text>
</comment>
<evidence type="ECO:0000256" key="1">
    <source>
        <dbReference type="SAM" id="Phobius"/>
    </source>
</evidence>
<keyword evidence="1" id="KW-0812">Transmembrane</keyword>
<dbReference type="RefSeq" id="XP_066635067.1">
    <property type="nucleotide sequence ID" value="XM_066774948.1"/>
</dbReference>
<name>A0ABR3CN30_9PEZI</name>
<reference evidence="2 3" key="1">
    <citation type="submission" date="2024-02" db="EMBL/GenBank/DDBJ databases">
        <title>De novo assembly and annotation of 12 fungi associated with fruit tree decline syndrome in Ontario, Canada.</title>
        <authorList>
            <person name="Sulman M."/>
            <person name="Ellouze W."/>
            <person name="Ilyukhin E."/>
        </authorList>
    </citation>
    <scope>NUCLEOTIDE SEQUENCE [LARGE SCALE GENOMIC DNA]</scope>
    <source>
        <strain evidence="2 3">FDS-637</strain>
    </source>
</reference>
<keyword evidence="1" id="KW-0472">Membrane</keyword>
<proteinExistence type="predicted"/>
<evidence type="ECO:0000313" key="2">
    <source>
        <dbReference type="EMBL" id="KAL0262038.1"/>
    </source>
</evidence>
<dbReference type="GeneID" id="92007558"/>
<feature type="transmembrane region" description="Helical" evidence="1">
    <location>
        <begin position="264"/>
        <end position="287"/>
    </location>
</feature>
<evidence type="ECO:0000313" key="3">
    <source>
        <dbReference type="Proteomes" id="UP001430584"/>
    </source>
</evidence>
<sequence>MQIQVTRLTLLLQASRYSTSVDSHESRFLNISRINFDQLEYSHGKSRTQIGYFARIPGANDNDTDFGLANGTRNEFHIVVANHAPSTDATIPTFVTCQLWNVSRTADIVTTNGVQSVHVTDTRFLNRFDQPFQPLYPTDVENDPFATKQVFYTAFFLGIAKHLLGFIGTTKIGDTVVADPPASIQETVLTSSTEYVAMVQNISTYYYSSSMVGSGKPLAAMIEDLARNVSLNLMTREFFSKRVPWNVTRADRITVYTYDPHNLLLAYGIAAVSTFLIICAGLFAFLCNGASYSSAVSTFICTTQNPDVSLPQIFER</sequence>
<keyword evidence="1" id="KW-1133">Transmembrane helix</keyword>
<accession>A0ABR3CN30</accession>
<dbReference type="EMBL" id="JAJVCZ030000003">
    <property type="protein sequence ID" value="KAL0262038.1"/>
    <property type="molecule type" value="Genomic_DNA"/>
</dbReference>
<protein>
    <submittedName>
        <fullName evidence="2">Uncharacterized protein</fullName>
    </submittedName>
</protein>
<keyword evidence="3" id="KW-1185">Reference proteome</keyword>